<proteinExistence type="predicted"/>
<dbReference type="Proteomes" id="UP000032414">
    <property type="component" value="Chromosome I"/>
</dbReference>
<reference evidence="2" key="1">
    <citation type="submission" date="2014-09" db="EMBL/GenBank/DDBJ databases">
        <authorList>
            <person name="GOMEZ-VALERO Laura"/>
        </authorList>
    </citation>
    <scope>NUCLEOTIDE SEQUENCE</scope>
    <source>
        <strain evidence="2">ATCC33218</strain>
    </source>
</reference>
<organism evidence="2 4">
    <name type="scientific">Legionella micdadei</name>
    <name type="common">Tatlockia micdadei</name>
    <dbReference type="NCBI Taxonomy" id="451"/>
    <lineage>
        <taxon>Bacteria</taxon>
        <taxon>Pseudomonadati</taxon>
        <taxon>Pseudomonadota</taxon>
        <taxon>Gammaproteobacteria</taxon>
        <taxon>Legionellales</taxon>
        <taxon>Legionellaceae</taxon>
        <taxon>Legionella</taxon>
    </lineage>
</organism>
<dbReference type="PATRIC" id="fig|451.8.peg.1605"/>
<gene>
    <name evidence="2" type="ORF">LMI_1388</name>
    <name evidence="3" type="ORF">SAMN02982997_00275</name>
</gene>
<sequence>MPELLTKHPDLTLKLLKEAKIPCGTGAQQTILKACPKDQFCSLPSGELCIYGTNQISEMAQIHPVEFLFKPGNLGPLSALILIALVIGIWIGTKF</sequence>
<keyword evidence="1" id="KW-0472">Membrane</keyword>
<dbReference type="AlphaFoldDB" id="A0A098GFD0"/>
<dbReference type="HOGENOM" id="CLU_2178872_0_0_6"/>
<feature type="transmembrane region" description="Helical" evidence="1">
    <location>
        <begin position="74"/>
        <end position="93"/>
    </location>
</feature>
<dbReference type="Proteomes" id="UP000182998">
    <property type="component" value="Unassembled WGS sequence"/>
</dbReference>
<evidence type="ECO:0000313" key="2">
    <source>
        <dbReference type="EMBL" id="CEG60695.1"/>
    </source>
</evidence>
<accession>A0A098GFD0</accession>
<reference evidence="3 5" key="3">
    <citation type="submission" date="2016-10" db="EMBL/GenBank/DDBJ databases">
        <authorList>
            <person name="Varghese N."/>
            <person name="Submissions S."/>
        </authorList>
    </citation>
    <scope>NUCLEOTIDE SEQUENCE [LARGE SCALE GENOMIC DNA]</scope>
    <source>
        <strain evidence="3 5">ATCC 33218</strain>
    </source>
</reference>
<keyword evidence="5" id="KW-1185">Reference proteome</keyword>
<evidence type="ECO:0000313" key="5">
    <source>
        <dbReference type="Proteomes" id="UP000182998"/>
    </source>
</evidence>
<dbReference type="EMBL" id="FMVN01000001">
    <property type="protein sequence ID" value="SCX85761.1"/>
    <property type="molecule type" value="Genomic_DNA"/>
</dbReference>
<dbReference type="EMBL" id="LN614830">
    <property type="protein sequence ID" value="CEG60695.1"/>
    <property type="molecule type" value="Genomic_DNA"/>
</dbReference>
<keyword evidence="1" id="KW-1133">Transmembrane helix</keyword>
<name>A0A098GFD0_LEGMI</name>
<evidence type="ECO:0000313" key="3">
    <source>
        <dbReference type="EMBL" id="SCX85761.1"/>
    </source>
</evidence>
<dbReference type="KEGG" id="tmc:LMI_1388"/>
<evidence type="ECO:0000313" key="4">
    <source>
        <dbReference type="Proteomes" id="UP000032414"/>
    </source>
</evidence>
<evidence type="ECO:0000256" key="1">
    <source>
        <dbReference type="SAM" id="Phobius"/>
    </source>
</evidence>
<dbReference type="RefSeq" id="WP_045099064.1">
    <property type="nucleotide sequence ID" value="NZ_CP020614.1"/>
</dbReference>
<protein>
    <submittedName>
        <fullName evidence="2">Uncharacterized protein</fullName>
    </submittedName>
</protein>
<dbReference type="OrthoDB" id="5642936at2"/>
<keyword evidence="1" id="KW-0812">Transmembrane</keyword>
<reference evidence="4" key="2">
    <citation type="submission" date="2014-09" db="EMBL/GenBank/DDBJ databases">
        <authorList>
            <person name="Gomez-Valero L."/>
        </authorList>
    </citation>
    <scope>NUCLEOTIDE SEQUENCE [LARGE SCALE GENOMIC DNA]</scope>
    <source>
        <strain evidence="4">ATCC33218</strain>
    </source>
</reference>
<dbReference type="STRING" id="451.B6N58_08605"/>